<feature type="domain" description="Peptidase M48" evidence="10">
    <location>
        <begin position="76"/>
        <end position="274"/>
    </location>
</feature>
<evidence type="ECO:0000259" key="10">
    <source>
        <dbReference type="Pfam" id="PF01435"/>
    </source>
</evidence>
<reference evidence="11" key="1">
    <citation type="submission" date="2021-12" db="EMBL/GenBank/DDBJ databases">
        <authorList>
            <person name="Ulrich A."/>
        </authorList>
    </citation>
    <scope>NUCLEOTIDE SEQUENCE</scope>
    <source>
        <strain evidence="11">A1P009</strain>
    </source>
</reference>
<comment type="function">
    <text evidence="8">Functions as both a chaperone and a metalloprotease. Maintains the integrity of the outer membrane by promoting either the assembly or the elimination of outer membrane proteins, depending on their folding state.</text>
</comment>
<dbReference type="InterPro" id="IPR051156">
    <property type="entry name" value="Mito/Outer_Membr_Metalloprot"/>
</dbReference>
<feature type="active site" description="Proton donor" evidence="8">
    <location>
        <position position="215"/>
    </location>
</feature>
<name>A0ABS8UH29_9GAMM</name>
<evidence type="ECO:0000313" key="11">
    <source>
        <dbReference type="EMBL" id="MCD9098773.1"/>
    </source>
</evidence>
<proteinExistence type="inferred from homology"/>
<evidence type="ECO:0000256" key="5">
    <source>
        <dbReference type="ARBA" id="ARBA00022801"/>
    </source>
</evidence>
<organism evidence="11 12">
    <name type="scientific">Luteimonas fraxinea</name>
    <dbReference type="NCBI Taxonomy" id="2901869"/>
    <lineage>
        <taxon>Bacteria</taxon>
        <taxon>Pseudomonadati</taxon>
        <taxon>Pseudomonadota</taxon>
        <taxon>Gammaproteobacteria</taxon>
        <taxon>Lysobacterales</taxon>
        <taxon>Lysobacteraceae</taxon>
        <taxon>Luteimonas</taxon>
    </lineage>
</organism>
<feature type="chain" id="PRO_5044908858" description="Putative beta-barrel assembly-enhancing protease" evidence="8">
    <location>
        <begin position="34"/>
        <end position="557"/>
    </location>
</feature>
<dbReference type="EC" id="3.4.-.-" evidence="8"/>
<evidence type="ECO:0000256" key="6">
    <source>
        <dbReference type="ARBA" id="ARBA00022833"/>
    </source>
</evidence>
<keyword evidence="1 8" id="KW-0645">Protease</keyword>
<keyword evidence="6 8" id="KW-0862">Zinc</keyword>
<evidence type="ECO:0000256" key="3">
    <source>
        <dbReference type="ARBA" id="ARBA00022729"/>
    </source>
</evidence>
<evidence type="ECO:0000256" key="4">
    <source>
        <dbReference type="ARBA" id="ARBA00022764"/>
    </source>
</evidence>
<evidence type="ECO:0000313" key="12">
    <source>
        <dbReference type="Proteomes" id="UP001430360"/>
    </source>
</evidence>
<keyword evidence="3 8" id="KW-0732">Signal</keyword>
<feature type="region of interest" description="Disordered" evidence="9">
    <location>
        <begin position="271"/>
        <end position="310"/>
    </location>
</feature>
<dbReference type="SUPFAM" id="SSF48452">
    <property type="entry name" value="TPR-like"/>
    <property type="match status" value="1"/>
</dbReference>
<comment type="subcellular location">
    <subcellularLocation>
        <location evidence="8">Periplasm</location>
    </subcellularLocation>
</comment>
<evidence type="ECO:0000256" key="2">
    <source>
        <dbReference type="ARBA" id="ARBA00022723"/>
    </source>
</evidence>
<dbReference type="InterPro" id="IPR030873">
    <property type="entry name" value="Protease_BepA"/>
</dbReference>
<comment type="caution">
    <text evidence="11">The sequence shown here is derived from an EMBL/GenBank/DDBJ whole genome shotgun (WGS) entry which is preliminary data.</text>
</comment>
<feature type="binding site" evidence="8">
    <location>
        <position position="211"/>
    </location>
    <ligand>
        <name>Zn(2+)</name>
        <dbReference type="ChEBI" id="CHEBI:29105"/>
        <note>catalytic</note>
    </ligand>
</feature>
<dbReference type="PANTHER" id="PTHR22726:SF1">
    <property type="entry name" value="METALLOENDOPEPTIDASE OMA1, MITOCHONDRIAL"/>
    <property type="match status" value="1"/>
</dbReference>
<dbReference type="PANTHER" id="PTHR22726">
    <property type="entry name" value="METALLOENDOPEPTIDASE OMA1"/>
    <property type="match status" value="1"/>
</dbReference>
<dbReference type="InterPro" id="IPR011990">
    <property type="entry name" value="TPR-like_helical_dom_sf"/>
</dbReference>
<dbReference type="EMBL" id="JAJQKU010000008">
    <property type="protein sequence ID" value="MCD9098773.1"/>
    <property type="molecule type" value="Genomic_DNA"/>
</dbReference>
<protein>
    <recommendedName>
        <fullName evidence="8">Putative beta-barrel assembly-enhancing protease</fullName>
        <ecNumber evidence="8">3.4.-.-</ecNumber>
    </recommendedName>
</protein>
<keyword evidence="5 8" id="KW-0378">Hydrolase</keyword>
<feature type="compositionally biased region" description="Polar residues" evidence="9">
    <location>
        <begin position="283"/>
        <end position="292"/>
    </location>
</feature>
<dbReference type="Gene3D" id="1.25.40.10">
    <property type="entry name" value="Tetratricopeptide repeat domain"/>
    <property type="match status" value="1"/>
</dbReference>
<feature type="signal peptide" evidence="8">
    <location>
        <begin position="1"/>
        <end position="33"/>
    </location>
</feature>
<dbReference type="Proteomes" id="UP001430360">
    <property type="component" value="Unassembled WGS sequence"/>
</dbReference>
<keyword evidence="4 8" id="KW-0574">Periplasm</keyword>
<evidence type="ECO:0000256" key="9">
    <source>
        <dbReference type="SAM" id="MobiDB-lite"/>
    </source>
</evidence>
<keyword evidence="7 8" id="KW-0482">Metalloprotease</keyword>
<keyword evidence="2 8" id="KW-0479">Metal-binding</keyword>
<reference evidence="11" key="2">
    <citation type="journal article" date="2022" name="Syst. Appl. Microbiol.">
        <title>Physiological and genomic characterisation of Luteimonas fraxinea sp. nov., a bacterial species associated with trees tolerant to ash dieback.</title>
        <authorList>
            <person name="Ulrich K."/>
            <person name="Becker R."/>
            <person name="Behrendt U."/>
            <person name="Kube M."/>
            <person name="Schneck V."/>
            <person name="Ulrich A."/>
        </authorList>
    </citation>
    <scope>NUCLEOTIDE SEQUENCE</scope>
    <source>
        <strain evidence="11">A1P009</strain>
    </source>
</reference>
<dbReference type="Gene3D" id="3.30.2010.10">
    <property type="entry name" value="Metalloproteases ('zincins'), catalytic domain"/>
    <property type="match status" value="1"/>
</dbReference>
<evidence type="ECO:0000256" key="8">
    <source>
        <dbReference type="HAMAP-Rule" id="MF_00997"/>
    </source>
</evidence>
<comment type="cofactor">
    <cofactor evidence="8">
        <name>Zn(2+)</name>
        <dbReference type="ChEBI" id="CHEBI:29105"/>
    </cofactor>
    <text evidence="8">Binds 1 zinc ion per subunit.</text>
</comment>
<dbReference type="HAMAP" id="MF_00997">
    <property type="entry name" value="Protease_BepA"/>
    <property type="match status" value="1"/>
</dbReference>
<dbReference type="InterPro" id="IPR001915">
    <property type="entry name" value="Peptidase_M48"/>
</dbReference>
<feature type="compositionally biased region" description="Basic and acidic residues" evidence="9">
    <location>
        <begin position="271"/>
        <end position="282"/>
    </location>
</feature>
<feature type="binding site" evidence="8">
    <location>
        <position position="145"/>
    </location>
    <ligand>
        <name>Zn(2+)</name>
        <dbReference type="ChEBI" id="CHEBI:29105"/>
        <note>catalytic</note>
    </ligand>
</feature>
<feature type="active site" evidence="8">
    <location>
        <position position="142"/>
    </location>
</feature>
<accession>A0ABS8UH29</accession>
<dbReference type="Pfam" id="PF01435">
    <property type="entry name" value="Peptidase_M48"/>
    <property type="match status" value="1"/>
</dbReference>
<feature type="binding site" evidence="8">
    <location>
        <position position="141"/>
    </location>
    <ligand>
        <name>Zn(2+)</name>
        <dbReference type="ChEBI" id="CHEBI:29105"/>
        <note>catalytic</note>
    </ligand>
</feature>
<keyword evidence="12" id="KW-1185">Reference proteome</keyword>
<dbReference type="GO" id="GO:0008237">
    <property type="term" value="F:metallopeptidase activity"/>
    <property type="evidence" value="ECO:0007669"/>
    <property type="project" value="UniProtKB-KW"/>
</dbReference>
<dbReference type="RefSeq" id="WP_232138163.1">
    <property type="nucleotide sequence ID" value="NZ_JAJQKU010000008.1"/>
</dbReference>
<evidence type="ECO:0000256" key="7">
    <source>
        <dbReference type="ARBA" id="ARBA00023049"/>
    </source>
</evidence>
<sequence length="557" mass="60729" precursor="true">MRRTQTPHRPARFALLPPITALVLATAAVCAPAQDTRLPDIGSSAGNVLSPGKQSEYGQMLLAQLRHYNYVLEDPLVDGWLRGTGNRLASSSDQPQQPFTFFMMRDRSINAFATLGGYIGMNAGLVLAAETEDEVAAVLAHEVAHVTQSHVLRGVERAQRDQMPMLLAMLGAIAVASQSGSNSSDDAAMAVIAGAQGLAIQRQIDYTRSNESEADRLGIRTLSRAGYDPESMASMFERMQAVSRTNQGGDRERVPDYLRTHPVTTTRISEARDRAERMDRDTVQVTTSTPEGTRTERVPVSPGAEAPARGFGNPMLPVDLRLPANALSGIDGTAFGWARERLRVLSANTPAQAVREYEAMRRNGRLTDAQRYGLAVARQRLNELDAAGKTFGELLAEYPGDVWLTLGVAETDARAGRIAAADQRFETLIDRMPRHPAVVLTYAAALAERNTPEAGLRAQAILRPLLNSSGGDPAFQRAFARASETAGDPVRAGEAWAEAAVLGGRPEQALIQLNTLKKREDLDYYARTRIDARIASITPTVLELRRQGIRDEDLRRR</sequence>
<gene>
    <name evidence="11" type="ORF">LTT95_17760</name>
</gene>
<comment type="similarity">
    <text evidence="8">Belongs to the peptidase M48 family. BepA subfamily.</text>
</comment>
<evidence type="ECO:0000256" key="1">
    <source>
        <dbReference type="ARBA" id="ARBA00022670"/>
    </source>
</evidence>